<gene>
    <name evidence="3" type="primary">porC</name>
    <name evidence="3" type="ORF">TFUB20_02320</name>
</gene>
<dbReference type="AlphaFoldDB" id="A0A1D3UVT3"/>
<evidence type="ECO:0000313" key="4">
    <source>
        <dbReference type="Proteomes" id="UP000182057"/>
    </source>
</evidence>
<dbReference type="RefSeq" id="WP_060828253.1">
    <property type="nucleotide sequence ID" value="NZ_CALHNL010000090.1"/>
</dbReference>
<feature type="domain" description="Pyruvate/ketoisovalerate oxidoreductase catalytic" evidence="2">
    <location>
        <begin position="11"/>
        <end position="175"/>
    </location>
</feature>
<dbReference type="SUPFAM" id="SSF53323">
    <property type="entry name" value="Pyruvate-ferredoxin oxidoreductase, PFOR, domain III"/>
    <property type="match status" value="1"/>
</dbReference>
<keyword evidence="3" id="KW-0670">Pyruvate</keyword>
<sequence length="180" mass="19921">MQYEIIIAGFGGQGVLSMGKILAYSGLMEDKEVTWMPSYGPEQRGGTANVTVILNDERISSPILNEYDIAVILNQPSMDKFQSKVKKGGILIYDGYGIHKPVTRTDINVYRIDAMDTATELNMQKTFNMIVLGGLLKVVPMVKLESVLLGLKKTLPERHHTLIPANEAAIKKGMELIQKV</sequence>
<dbReference type="PANTHER" id="PTHR42730">
    <property type="entry name" value="2-OXOGLUTARATE SYNTHASE SUBUNIT KORC"/>
    <property type="match status" value="1"/>
</dbReference>
<dbReference type="InterPro" id="IPR019752">
    <property type="entry name" value="Pyrv/ketoisovalerate_OxRed_cat"/>
</dbReference>
<organism evidence="3 4">
    <name type="scientific">Tannerella forsythia</name>
    <name type="common">Bacteroides forsythus</name>
    <dbReference type="NCBI Taxonomy" id="28112"/>
    <lineage>
        <taxon>Bacteria</taxon>
        <taxon>Pseudomonadati</taxon>
        <taxon>Bacteroidota</taxon>
        <taxon>Bacteroidia</taxon>
        <taxon>Bacteroidales</taxon>
        <taxon>Tannerellaceae</taxon>
        <taxon>Tannerella</taxon>
    </lineage>
</organism>
<dbReference type="Pfam" id="PF01558">
    <property type="entry name" value="POR"/>
    <property type="match status" value="1"/>
</dbReference>
<keyword evidence="1 3" id="KW-0560">Oxidoreductase</keyword>
<dbReference type="EC" id="1.2.7.1" evidence="3"/>
<dbReference type="EMBL" id="FMMM01000078">
    <property type="protein sequence ID" value="SCQ24133.1"/>
    <property type="molecule type" value="Genomic_DNA"/>
</dbReference>
<dbReference type="OrthoDB" id="9789125at2"/>
<proteinExistence type="predicted"/>
<accession>A0A1D3UVT3</accession>
<dbReference type="Proteomes" id="UP000182057">
    <property type="component" value="Unassembled WGS sequence"/>
</dbReference>
<evidence type="ECO:0000313" key="3">
    <source>
        <dbReference type="EMBL" id="SCQ24133.1"/>
    </source>
</evidence>
<dbReference type="InterPro" id="IPR052554">
    <property type="entry name" value="2-oxoglutarate_synth_KorC"/>
</dbReference>
<protein>
    <submittedName>
        <fullName evidence="3">Pyruvate synthase subunit PorC</fullName>
        <ecNumber evidence="3">1.2.7.1</ecNumber>
    </submittedName>
</protein>
<evidence type="ECO:0000259" key="2">
    <source>
        <dbReference type="Pfam" id="PF01558"/>
    </source>
</evidence>
<evidence type="ECO:0000256" key="1">
    <source>
        <dbReference type="ARBA" id="ARBA00023002"/>
    </source>
</evidence>
<dbReference type="GO" id="GO:0019164">
    <property type="term" value="F:pyruvate synthase activity"/>
    <property type="evidence" value="ECO:0007669"/>
    <property type="project" value="UniProtKB-EC"/>
</dbReference>
<dbReference type="InterPro" id="IPR002869">
    <property type="entry name" value="Pyrv_flavodox_OxRed_cen"/>
</dbReference>
<dbReference type="Gene3D" id="3.40.920.10">
    <property type="entry name" value="Pyruvate-ferredoxin oxidoreductase, PFOR, domain III"/>
    <property type="match status" value="1"/>
</dbReference>
<reference evidence="3 4" key="1">
    <citation type="submission" date="2016-09" db="EMBL/GenBank/DDBJ databases">
        <authorList>
            <person name="Capua I."/>
            <person name="De Benedictis P."/>
            <person name="Joannis T."/>
            <person name="Lombin L.H."/>
            <person name="Cattoli G."/>
        </authorList>
    </citation>
    <scope>NUCLEOTIDE SEQUENCE [LARGE SCALE GENOMIC DNA]</scope>
    <source>
        <strain evidence="3 4">UB20</strain>
    </source>
</reference>
<name>A0A1D3UVT3_TANFO</name>
<dbReference type="PANTHER" id="PTHR42730:SF1">
    <property type="entry name" value="2-OXOGLUTARATE SYNTHASE SUBUNIT KORC"/>
    <property type="match status" value="1"/>
</dbReference>